<dbReference type="AlphaFoldDB" id="A0AAE3ECC5"/>
<feature type="domain" description="ABC transmembrane type-1" evidence="8">
    <location>
        <begin position="103"/>
        <end position="292"/>
    </location>
</feature>
<keyword evidence="6 7" id="KW-0472">Membrane</keyword>
<feature type="transmembrane region" description="Helical" evidence="7">
    <location>
        <begin position="223"/>
        <end position="249"/>
    </location>
</feature>
<evidence type="ECO:0000256" key="6">
    <source>
        <dbReference type="ARBA" id="ARBA00023136"/>
    </source>
</evidence>
<dbReference type="Pfam" id="PF00528">
    <property type="entry name" value="BPD_transp_1"/>
    <property type="match status" value="1"/>
</dbReference>
<feature type="transmembrane region" description="Helical" evidence="7">
    <location>
        <begin position="166"/>
        <end position="185"/>
    </location>
</feature>
<dbReference type="PANTHER" id="PTHR43386:SF22">
    <property type="entry name" value="OLIGOPEPTIDE TRANSPORT SYSTEM PERMEASE PROTEIN OPPC"/>
    <property type="match status" value="1"/>
</dbReference>
<name>A0AAE3ECC5_9FIRM</name>
<evidence type="ECO:0000259" key="8">
    <source>
        <dbReference type="PROSITE" id="PS50928"/>
    </source>
</evidence>
<keyword evidence="10" id="KW-1185">Reference proteome</keyword>
<evidence type="ECO:0000256" key="4">
    <source>
        <dbReference type="ARBA" id="ARBA00022692"/>
    </source>
</evidence>
<gene>
    <name evidence="9" type="ORF">LKD81_10420</name>
</gene>
<feature type="transmembrane region" description="Helical" evidence="7">
    <location>
        <begin position="138"/>
        <end position="160"/>
    </location>
</feature>
<dbReference type="CDD" id="cd06261">
    <property type="entry name" value="TM_PBP2"/>
    <property type="match status" value="1"/>
</dbReference>
<dbReference type="EMBL" id="JAJEQR010000028">
    <property type="protein sequence ID" value="MCC2231406.1"/>
    <property type="molecule type" value="Genomic_DNA"/>
</dbReference>
<comment type="caution">
    <text evidence="9">The sequence shown here is derived from an EMBL/GenBank/DDBJ whole genome shotgun (WGS) entry which is preliminary data.</text>
</comment>
<keyword evidence="2 7" id="KW-0813">Transport</keyword>
<sequence length="307" mass="33885">MENLNKDLFRVVGKSIDKMDSISRPNLSFWQDAWRRLKKNRAAFIGLCIIILYGLLAIFAPMFSQYSYTQMDANMMNAGPSAAHWLGTDSTGRDLWVRIWMGARVSLTIGLIAAVINMCVGAVIGGLCGYYGGKLDMIVMRIVDILYGIPNLIIVILVMIVLGRGMATLIVAMCITGWIGTCRFIRGEVYRLKEQDYVLAAKVLGVSDFKIIIRHIIPNIMGMMVTNLCMAIPGAIFQEAFLSYIGLGIKPPQCSWGILAKEGIQNLRIAPHAVMVPAFFICTTMLALNLLGDGLRDAVDPKLRGTE</sequence>
<keyword evidence="5 7" id="KW-1133">Transmembrane helix</keyword>
<evidence type="ECO:0000256" key="2">
    <source>
        <dbReference type="ARBA" id="ARBA00022448"/>
    </source>
</evidence>
<evidence type="ECO:0000256" key="3">
    <source>
        <dbReference type="ARBA" id="ARBA00022475"/>
    </source>
</evidence>
<dbReference type="PANTHER" id="PTHR43386">
    <property type="entry name" value="OLIGOPEPTIDE TRANSPORT SYSTEM PERMEASE PROTEIN APPC"/>
    <property type="match status" value="1"/>
</dbReference>
<dbReference type="InterPro" id="IPR035906">
    <property type="entry name" value="MetI-like_sf"/>
</dbReference>
<feature type="transmembrane region" description="Helical" evidence="7">
    <location>
        <begin position="105"/>
        <end position="131"/>
    </location>
</feature>
<evidence type="ECO:0000313" key="10">
    <source>
        <dbReference type="Proteomes" id="UP001198182"/>
    </source>
</evidence>
<evidence type="ECO:0000256" key="1">
    <source>
        <dbReference type="ARBA" id="ARBA00004651"/>
    </source>
</evidence>
<comment type="subcellular location">
    <subcellularLocation>
        <location evidence="1 7">Cell membrane</location>
        <topology evidence="1 7">Multi-pass membrane protein</topology>
    </subcellularLocation>
</comment>
<evidence type="ECO:0000256" key="5">
    <source>
        <dbReference type="ARBA" id="ARBA00022989"/>
    </source>
</evidence>
<evidence type="ECO:0000256" key="7">
    <source>
        <dbReference type="RuleBase" id="RU363032"/>
    </source>
</evidence>
<dbReference type="Pfam" id="PF12911">
    <property type="entry name" value="OppC_N"/>
    <property type="match status" value="1"/>
</dbReference>
<dbReference type="Gene3D" id="1.10.3720.10">
    <property type="entry name" value="MetI-like"/>
    <property type="match status" value="1"/>
</dbReference>
<dbReference type="GO" id="GO:0055085">
    <property type="term" value="P:transmembrane transport"/>
    <property type="evidence" value="ECO:0007669"/>
    <property type="project" value="InterPro"/>
</dbReference>
<dbReference type="PROSITE" id="PS50928">
    <property type="entry name" value="ABC_TM1"/>
    <property type="match status" value="1"/>
</dbReference>
<feature type="transmembrane region" description="Helical" evidence="7">
    <location>
        <begin position="269"/>
        <end position="291"/>
    </location>
</feature>
<protein>
    <submittedName>
        <fullName evidence="9">ABC transporter permease</fullName>
    </submittedName>
</protein>
<proteinExistence type="inferred from homology"/>
<dbReference type="RefSeq" id="WP_308453925.1">
    <property type="nucleotide sequence ID" value="NZ_JAJEQR010000028.1"/>
</dbReference>
<dbReference type="InterPro" id="IPR000515">
    <property type="entry name" value="MetI-like"/>
</dbReference>
<keyword evidence="4 7" id="KW-0812">Transmembrane</keyword>
<organism evidence="9 10">
    <name type="scientific">Hominifimenecus microfluidus</name>
    <dbReference type="NCBI Taxonomy" id="2885348"/>
    <lineage>
        <taxon>Bacteria</taxon>
        <taxon>Bacillati</taxon>
        <taxon>Bacillota</taxon>
        <taxon>Clostridia</taxon>
        <taxon>Lachnospirales</taxon>
        <taxon>Lachnospiraceae</taxon>
        <taxon>Hominifimenecus</taxon>
    </lineage>
</organism>
<evidence type="ECO:0000313" key="9">
    <source>
        <dbReference type="EMBL" id="MCC2231406.1"/>
    </source>
</evidence>
<reference evidence="9" key="1">
    <citation type="submission" date="2021-10" db="EMBL/GenBank/DDBJ databases">
        <title>Anaerobic single-cell dispensing facilitates the cultivation of human gut bacteria.</title>
        <authorList>
            <person name="Afrizal A."/>
        </authorList>
    </citation>
    <scope>NUCLEOTIDE SEQUENCE</scope>
    <source>
        <strain evidence="9">CLA-AA-H215</strain>
    </source>
</reference>
<feature type="transmembrane region" description="Helical" evidence="7">
    <location>
        <begin position="42"/>
        <end position="63"/>
    </location>
</feature>
<accession>A0AAE3ECC5</accession>
<comment type="similarity">
    <text evidence="7">Belongs to the binding-protein-dependent transport system permease family.</text>
</comment>
<dbReference type="InterPro" id="IPR050366">
    <property type="entry name" value="BP-dependent_transpt_permease"/>
</dbReference>
<dbReference type="GO" id="GO:0005886">
    <property type="term" value="C:plasma membrane"/>
    <property type="evidence" value="ECO:0007669"/>
    <property type="project" value="UniProtKB-SubCell"/>
</dbReference>
<dbReference type="SUPFAM" id="SSF161098">
    <property type="entry name" value="MetI-like"/>
    <property type="match status" value="1"/>
</dbReference>
<dbReference type="InterPro" id="IPR025966">
    <property type="entry name" value="OppC_N"/>
</dbReference>
<keyword evidence="3" id="KW-1003">Cell membrane</keyword>
<dbReference type="Proteomes" id="UP001198182">
    <property type="component" value="Unassembled WGS sequence"/>
</dbReference>